<dbReference type="KEGG" id="pll:I858_011035"/>
<dbReference type="EMBL" id="CP016540">
    <property type="protein sequence ID" value="ANU27522.1"/>
    <property type="molecule type" value="Genomic_DNA"/>
</dbReference>
<reference evidence="1" key="1">
    <citation type="submission" date="2016-10" db="EMBL/GenBank/DDBJ databases">
        <authorList>
            <person name="See-Too W.S."/>
        </authorList>
    </citation>
    <scope>NUCLEOTIDE SEQUENCE</scope>
    <source>
        <strain evidence="1">L10.15</strain>
    </source>
</reference>
<dbReference type="AlphaFoldDB" id="A0A1B1S2W5"/>
<organism evidence="1 2">
    <name type="scientific">Planococcus versutus</name>
    <dbReference type="NCBI Taxonomy" id="1302659"/>
    <lineage>
        <taxon>Bacteria</taxon>
        <taxon>Bacillati</taxon>
        <taxon>Bacillota</taxon>
        <taxon>Bacilli</taxon>
        <taxon>Bacillales</taxon>
        <taxon>Caryophanaceae</taxon>
        <taxon>Planococcus</taxon>
    </lineage>
</organism>
<accession>A0A1B1S2W5</accession>
<protein>
    <submittedName>
        <fullName evidence="1">Uncharacterized protein</fullName>
    </submittedName>
</protein>
<gene>
    <name evidence="1" type="ORF">I858_011035</name>
</gene>
<proteinExistence type="predicted"/>
<name>A0A1B1S2W5_9BACL</name>
<keyword evidence="2" id="KW-1185">Reference proteome</keyword>
<dbReference type="Proteomes" id="UP000053354">
    <property type="component" value="Chromosome"/>
</dbReference>
<evidence type="ECO:0000313" key="2">
    <source>
        <dbReference type="Proteomes" id="UP000053354"/>
    </source>
</evidence>
<evidence type="ECO:0000313" key="1">
    <source>
        <dbReference type="EMBL" id="ANU27522.1"/>
    </source>
</evidence>
<sequence length="70" mass="7682">MVREIAFERFGGDSRAKPGVAVLASLTASSTPGRALARRGSIGCVYKLFEINRWRDILKSLDGDRPRAFA</sequence>